<comment type="caution">
    <text evidence="1">The sequence shown here is derived from an EMBL/GenBank/DDBJ whole genome shotgun (WGS) entry which is preliminary data.</text>
</comment>
<keyword evidence="2" id="KW-1185">Reference proteome</keyword>
<dbReference type="EMBL" id="MU394392">
    <property type="protein sequence ID" value="KAI6081548.1"/>
    <property type="molecule type" value="Genomic_DNA"/>
</dbReference>
<accession>A0ACC0CMJ8</accession>
<reference evidence="1 2" key="1">
    <citation type="journal article" date="2022" name="New Phytol.">
        <title>Ecological generalism drives hyperdiversity of secondary metabolite gene clusters in xylarialean endophytes.</title>
        <authorList>
            <person name="Franco M.E.E."/>
            <person name="Wisecaver J.H."/>
            <person name="Arnold A.E."/>
            <person name="Ju Y.M."/>
            <person name="Slot J.C."/>
            <person name="Ahrendt S."/>
            <person name="Moore L.P."/>
            <person name="Eastman K.E."/>
            <person name="Scott K."/>
            <person name="Konkel Z."/>
            <person name="Mondo S.J."/>
            <person name="Kuo A."/>
            <person name="Hayes R.D."/>
            <person name="Haridas S."/>
            <person name="Andreopoulos B."/>
            <person name="Riley R."/>
            <person name="LaButti K."/>
            <person name="Pangilinan J."/>
            <person name="Lipzen A."/>
            <person name="Amirebrahimi M."/>
            <person name="Yan J."/>
            <person name="Adam C."/>
            <person name="Keymanesh K."/>
            <person name="Ng V."/>
            <person name="Louie K."/>
            <person name="Northen T."/>
            <person name="Drula E."/>
            <person name="Henrissat B."/>
            <person name="Hsieh H.M."/>
            <person name="Youens-Clark K."/>
            <person name="Lutzoni F."/>
            <person name="Miadlikowska J."/>
            <person name="Eastwood D.C."/>
            <person name="Hamelin R.C."/>
            <person name="Grigoriev I.V."/>
            <person name="U'Ren J.M."/>
        </authorList>
    </citation>
    <scope>NUCLEOTIDE SEQUENCE [LARGE SCALE GENOMIC DNA]</scope>
    <source>
        <strain evidence="1 2">ER1909</strain>
    </source>
</reference>
<protein>
    <submittedName>
        <fullName evidence="1">Uncharacterized protein</fullName>
    </submittedName>
</protein>
<gene>
    <name evidence="1" type="ORF">F4821DRAFT_274852</name>
</gene>
<evidence type="ECO:0000313" key="1">
    <source>
        <dbReference type="EMBL" id="KAI6081548.1"/>
    </source>
</evidence>
<proteinExistence type="predicted"/>
<dbReference type="Proteomes" id="UP001497680">
    <property type="component" value="Unassembled WGS sequence"/>
</dbReference>
<name>A0ACC0CMJ8_9PEZI</name>
<sequence length="407" mass="47746">MAPSTHRKILASLDGISIVPMGLFPLFPMLPSELRVQIWKFALKRQRIIKVYLQSNKRIDVLISRQMESRPPTHSDERYGVVVNGYQTISKLFHVCRESRGVAMQFYRVHLPCWLTKCAIKDKRIHPGLVYFNPEYDFLYIDNRSANVVDFLHDLKTIHDPRNIGLRNLAIDLKGKDTKWYRSGQDHFIDFEATGCGKAGLFQITLSTLSPPLRASMTEILTQLHEVFFVDVLRHRQPDPSYPIDTMSPNFDRLQLEPRQIRDNLSKMFIRTDPRHLLQAWQNLLWRNFERRVMPGIQYRFLLTYSPQDHEIYDRHDAEEWLLKEPETGSQWEDEWSDEWENEKEAEKEADTKETDTKTVEAAFGFWLFPVDAFGPIPEAKLDKDVPQTLDLTKYWPELALARSVSP</sequence>
<evidence type="ECO:0000313" key="2">
    <source>
        <dbReference type="Proteomes" id="UP001497680"/>
    </source>
</evidence>
<organism evidence="1 2">
    <name type="scientific">Hypoxylon rubiginosum</name>
    <dbReference type="NCBI Taxonomy" id="110542"/>
    <lineage>
        <taxon>Eukaryota</taxon>
        <taxon>Fungi</taxon>
        <taxon>Dikarya</taxon>
        <taxon>Ascomycota</taxon>
        <taxon>Pezizomycotina</taxon>
        <taxon>Sordariomycetes</taxon>
        <taxon>Xylariomycetidae</taxon>
        <taxon>Xylariales</taxon>
        <taxon>Hypoxylaceae</taxon>
        <taxon>Hypoxylon</taxon>
    </lineage>
</organism>